<feature type="transmembrane region" description="Helical" evidence="1">
    <location>
        <begin position="7"/>
        <end position="35"/>
    </location>
</feature>
<accession>A0AA97CTF5</accession>
<organism evidence="2">
    <name type="scientific">Gordonia sp. MP11Mi</name>
    <dbReference type="NCBI Taxonomy" id="3022769"/>
    <lineage>
        <taxon>Bacteria</taxon>
        <taxon>Bacillati</taxon>
        <taxon>Actinomycetota</taxon>
        <taxon>Actinomycetes</taxon>
        <taxon>Mycobacteriales</taxon>
        <taxon>Gordoniaceae</taxon>
        <taxon>Gordonia</taxon>
    </lineage>
</organism>
<evidence type="ECO:0000256" key="1">
    <source>
        <dbReference type="SAM" id="Phobius"/>
    </source>
</evidence>
<evidence type="ECO:0008006" key="3">
    <source>
        <dbReference type="Google" id="ProtNLM"/>
    </source>
</evidence>
<name>A0AA97CTF5_9ACTN</name>
<evidence type="ECO:0000313" key="2">
    <source>
        <dbReference type="EMBL" id="WOC12135.1"/>
    </source>
</evidence>
<sequence>MSTARRAAWSIAATVVLTIRLIATIATVGTVLVWVIAAVRDGLLNGWLWWAVGSAGALIVATYLYSHLRVRYPSTSDRWEE</sequence>
<keyword evidence="1" id="KW-1133">Transmembrane helix</keyword>
<keyword evidence="1" id="KW-0812">Transmembrane</keyword>
<dbReference type="EMBL" id="CP128986">
    <property type="protein sequence ID" value="WOC12135.1"/>
    <property type="molecule type" value="Genomic_DNA"/>
</dbReference>
<proteinExistence type="predicted"/>
<dbReference type="RefSeq" id="WP_420041392.1">
    <property type="nucleotide sequence ID" value="NZ_CP128986.1"/>
</dbReference>
<feature type="transmembrane region" description="Helical" evidence="1">
    <location>
        <begin position="47"/>
        <end position="65"/>
    </location>
</feature>
<protein>
    <recommendedName>
        <fullName evidence="3">DUF2530 domain-containing protein</fullName>
    </recommendedName>
</protein>
<reference evidence="2" key="1">
    <citation type="submission" date="2023-06" db="EMBL/GenBank/DDBJ databases">
        <title>Gordonia sp. nov. and Pseudochrobactrum sp. nov., two species isolated from the burying beetle Nicrophorus vespilloides.</title>
        <authorList>
            <person name="Poehlein A."/>
            <person name="Guzman J."/>
            <person name="Daniel R."/>
            <person name="Vilcinskas A."/>
        </authorList>
    </citation>
    <scope>NUCLEOTIDE SEQUENCE</scope>
    <source>
        <strain evidence="2">MP11Mi</strain>
    </source>
</reference>
<gene>
    <name evidence="2" type="ORF">MP11Mi_12170</name>
</gene>
<dbReference type="AlphaFoldDB" id="A0AA97CTF5"/>
<dbReference type="SUPFAM" id="SSF81321">
    <property type="entry name" value="Family A G protein-coupled receptor-like"/>
    <property type="match status" value="1"/>
</dbReference>
<keyword evidence="1" id="KW-0472">Membrane</keyword>